<organism evidence="1 2">
    <name type="scientific">Trifolium subterraneum</name>
    <name type="common">Subterranean clover</name>
    <dbReference type="NCBI Taxonomy" id="3900"/>
    <lineage>
        <taxon>Eukaryota</taxon>
        <taxon>Viridiplantae</taxon>
        <taxon>Streptophyta</taxon>
        <taxon>Embryophyta</taxon>
        <taxon>Tracheophyta</taxon>
        <taxon>Spermatophyta</taxon>
        <taxon>Magnoliopsida</taxon>
        <taxon>eudicotyledons</taxon>
        <taxon>Gunneridae</taxon>
        <taxon>Pentapetalae</taxon>
        <taxon>rosids</taxon>
        <taxon>fabids</taxon>
        <taxon>Fabales</taxon>
        <taxon>Fabaceae</taxon>
        <taxon>Papilionoideae</taxon>
        <taxon>50 kb inversion clade</taxon>
        <taxon>NPAAA clade</taxon>
        <taxon>Hologalegina</taxon>
        <taxon>IRL clade</taxon>
        <taxon>Trifolieae</taxon>
        <taxon>Trifolium</taxon>
    </lineage>
</organism>
<evidence type="ECO:0000313" key="2">
    <source>
        <dbReference type="Proteomes" id="UP000242715"/>
    </source>
</evidence>
<gene>
    <name evidence="1" type="ORF">TSUD_140550</name>
</gene>
<evidence type="ECO:0008006" key="3">
    <source>
        <dbReference type="Google" id="ProtNLM"/>
    </source>
</evidence>
<proteinExistence type="predicted"/>
<dbReference type="OrthoDB" id="1434837at2759"/>
<dbReference type="EMBL" id="DF973869">
    <property type="protein sequence ID" value="GAU41524.1"/>
    <property type="molecule type" value="Genomic_DNA"/>
</dbReference>
<accession>A0A2Z6N9Y8</accession>
<dbReference type="Proteomes" id="UP000242715">
    <property type="component" value="Unassembled WGS sequence"/>
</dbReference>
<evidence type="ECO:0000313" key="1">
    <source>
        <dbReference type="EMBL" id="GAU41524.1"/>
    </source>
</evidence>
<keyword evidence="2" id="KW-1185">Reference proteome</keyword>
<name>A0A2Z6N9Y8_TRISU</name>
<reference evidence="2" key="1">
    <citation type="journal article" date="2017" name="Front. Plant Sci.">
        <title>Climate Clever Clovers: New Paradigm to Reduce the Environmental Footprint of Ruminants by Breeding Low Methanogenic Forages Utilizing Haplotype Variation.</title>
        <authorList>
            <person name="Kaur P."/>
            <person name="Appels R."/>
            <person name="Bayer P.E."/>
            <person name="Keeble-Gagnere G."/>
            <person name="Wang J."/>
            <person name="Hirakawa H."/>
            <person name="Shirasawa K."/>
            <person name="Vercoe P."/>
            <person name="Stefanova K."/>
            <person name="Durmic Z."/>
            <person name="Nichols P."/>
            <person name="Revell C."/>
            <person name="Isobe S.N."/>
            <person name="Edwards D."/>
            <person name="Erskine W."/>
        </authorList>
    </citation>
    <scope>NUCLEOTIDE SEQUENCE [LARGE SCALE GENOMIC DNA]</scope>
    <source>
        <strain evidence="2">cv. Daliak</strain>
    </source>
</reference>
<dbReference type="AlphaFoldDB" id="A0A2Z6N9Y8"/>
<dbReference type="InterPro" id="IPR012340">
    <property type="entry name" value="NA-bd_OB-fold"/>
</dbReference>
<sequence length="119" mass="13627">MWLVYKGDMEDYIDMLIRDIKGNTIQATINNSKIEIWFVGATKVDEIDYPGMPTTVFNFKDFAEIQAGNYEPNLLVDAIGFVEAIKKCATASYGKKGNVAFTLKDLRYKLYDINYSHHQ</sequence>
<dbReference type="Gene3D" id="2.40.50.140">
    <property type="entry name" value="Nucleic acid-binding proteins"/>
    <property type="match status" value="1"/>
</dbReference>
<protein>
    <recommendedName>
        <fullName evidence="3">DUF223 domain-containing protein</fullName>
    </recommendedName>
</protein>